<reference evidence="3" key="1">
    <citation type="submission" date="2020-05" db="UniProtKB">
        <authorList>
            <consortium name="EnsemblMetazoa"/>
        </authorList>
    </citation>
    <scope>IDENTIFICATION</scope>
    <source>
        <strain evidence="3">USDA</strain>
    </source>
</reference>
<protein>
    <recommendedName>
        <fullName evidence="5">Lipocalin/cytosolic fatty-acid binding domain-containing protein</fullName>
    </recommendedName>
</protein>
<keyword evidence="1" id="KW-0472">Membrane</keyword>
<keyword evidence="1" id="KW-1133">Transmembrane helix</keyword>
<feature type="signal peptide" evidence="2">
    <location>
        <begin position="1"/>
        <end position="23"/>
    </location>
</feature>
<evidence type="ECO:0000313" key="3">
    <source>
        <dbReference type="EnsemblMetazoa" id="SCAU000579-PA"/>
    </source>
</evidence>
<keyword evidence="1" id="KW-0812">Transmembrane</keyword>
<dbReference type="AlphaFoldDB" id="A0A1I8NNB0"/>
<proteinExistence type="predicted"/>
<feature type="transmembrane region" description="Helical" evidence="1">
    <location>
        <begin position="188"/>
        <end position="210"/>
    </location>
</feature>
<name>A0A1I8NNB0_STOCA</name>
<dbReference type="KEGG" id="scac:106087751"/>
<feature type="chain" id="PRO_5009325242" description="Lipocalin/cytosolic fatty-acid binding domain-containing protein" evidence="2">
    <location>
        <begin position="24"/>
        <end position="214"/>
    </location>
</feature>
<dbReference type="InterPro" id="IPR012674">
    <property type="entry name" value="Calycin"/>
</dbReference>
<accession>A0A1I8NNB0</accession>
<dbReference type="Proteomes" id="UP000095300">
    <property type="component" value="Unassembled WGS sequence"/>
</dbReference>
<sequence length="214" mass="22746">MVQSSKIVCVALVAILGVLGAEAQNPCQNVQGMANLNATRLAGMWYEAVRAPAANVACIRVNAQNANNNTQMTITTWSSSSTTSSYMNQQQSATLNVTMVNANTGFNVTYNSTNSVNTTYVILDTDYNTYVSVCGYTTPNANSSFGAIFTTSQSPNSTWVDGLVNATSQVLLNFNSTTVSKVNQMNCYASSASTSLPVLSSVFAALYVLAKFLN</sequence>
<dbReference type="SUPFAM" id="SSF50814">
    <property type="entry name" value="Lipocalins"/>
    <property type="match status" value="1"/>
</dbReference>
<evidence type="ECO:0000256" key="2">
    <source>
        <dbReference type="SAM" id="SignalP"/>
    </source>
</evidence>
<evidence type="ECO:0000256" key="1">
    <source>
        <dbReference type="SAM" id="Phobius"/>
    </source>
</evidence>
<dbReference type="EnsemblMetazoa" id="SCAU000579-RA">
    <property type="protein sequence ID" value="SCAU000579-PA"/>
    <property type="gene ID" value="SCAU000579"/>
</dbReference>
<dbReference type="PROSITE" id="PS00213">
    <property type="entry name" value="LIPOCALIN"/>
    <property type="match status" value="1"/>
</dbReference>
<dbReference type="OrthoDB" id="7816615at2759"/>
<dbReference type="Gene3D" id="2.40.128.20">
    <property type="match status" value="1"/>
</dbReference>
<evidence type="ECO:0008006" key="5">
    <source>
        <dbReference type="Google" id="ProtNLM"/>
    </source>
</evidence>
<gene>
    <name evidence="3" type="primary">106087751</name>
</gene>
<evidence type="ECO:0000313" key="4">
    <source>
        <dbReference type="Proteomes" id="UP000095300"/>
    </source>
</evidence>
<dbReference type="VEuPathDB" id="VectorBase:SCAU000579"/>
<keyword evidence="4" id="KW-1185">Reference proteome</keyword>
<dbReference type="InterPro" id="IPR022272">
    <property type="entry name" value="Lipocalin_CS"/>
</dbReference>
<organism evidence="3 4">
    <name type="scientific">Stomoxys calcitrans</name>
    <name type="common">Stable fly</name>
    <name type="synonym">Conops calcitrans</name>
    <dbReference type="NCBI Taxonomy" id="35570"/>
    <lineage>
        <taxon>Eukaryota</taxon>
        <taxon>Metazoa</taxon>
        <taxon>Ecdysozoa</taxon>
        <taxon>Arthropoda</taxon>
        <taxon>Hexapoda</taxon>
        <taxon>Insecta</taxon>
        <taxon>Pterygota</taxon>
        <taxon>Neoptera</taxon>
        <taxon>Endopterygota</taxon>
        <taxon>Diptera</taxon>
        <taxon>Brachycera</taxon>
        <taxon>Muscomorpha</taxon>
        <taxon>Muscoidea</taxon>
        <taxon>Muscidae</taxon>
        <taxon>Stomoxys</taxon>
    </lineage>
</organism>
<keyword evidence="2" id="KW-0732">Signal</keyword>